<feature type="coiled-coil region" evidence="3">
    <location>
        <begin position="60"/>
        <end position="94"/>
    </location>
</feature>
<dbReference type="InterPro" id="IPR039008">
    <property type="entry name" value="IF_rod_dom"/>
</dbReference>
<feature type="coiled-coil region" evidence="3">
    <location>
        <begin position="167"/>
        <end position="198"/>
    </location>
</feature>
<evidence type="ECO:0000259" key="4">
    <source>
        <dbReference type="PROSITE" id="PS51842"/>
    </source>
</evidence>
<organism evidence="5 6">
    <name type="scientific">Ranitomeya imitator</name>
    <name type="common">mimic poison frog</name>
    <dbReference type="NCBI Taxonomy" id="111125"/>
    <lineage>
        <taxon>Eukaryota</taxon>
        <taxon>Metazoa</taxon>
        <taxon>Chordata</taxon>
        <taxon>Craniata</taxon>
        <taxon>Vertebrata</taxon>
        <taxon>Euteleostomi</taxon>
        <taxon>Amphibia</taxon>
        <taxon>Batrachia</taxon>
        <taxon>Anura</taxon>
        <taxon>Neobatrachia</taxon>
        <taxon>Hyloidea</taxon>
        <taxon>Dendrobatidae</taxon>
        <taxon>Dendrobatinae</taxon>
        <taxon>Ranitomeya</taxon>
    </lineage>
</organism>
<keyword evidence="2 3" id="KW-0175">Coiled coil</keyword>
<gene>
    <name evidence="5" type="ORF">RIMI_LOCUS22454973</name>
</gene>
<keyword evidence="6" id="KW-1185">Reference proteome</keyword>
<feature type="domain" description="IF rod" evidence="4">
    <location>
        <begin position="56"/>
        <end position="307"/>
    </location>
</feature>
<evidence type="ECO:0000313" key="6">
    <source>
        <dbReference type="Proteomes" id="UP001176940"/>
    </source>
</evidence>
<dbReference type="Proteomes" id="UP001176940">
    <property type="component" value="Unassembled WGS sequence"/>
</dbReference>
<dbReference type="PANTHER" id="PTHR23239">
    <property type="entry name" value="INTERMEDIATE FILAMENT"/>
    <property type="match status" value="1"/>
</dbReference>
<dbReference type="PRINTS" id="PR01248">
    <property type="entry name" value="TYPE1KERATIN"/>
</dbReference>
<dbReference type="SMART" id="SM01391">
    <property type="entry name" value="Filament"/>
    <property type="match status" value="1"/>
</dbReference>
<evidence type="ECO:0000256" key="3">
    <source>
        <dbReference type="SAM" id="Coils"/>
    </source>
</evidence>
<proteinExistence type="predicted"/>
<evidence type="ECO:0000313" key="5">
    <source>
        <dbReference type="EMBL" id="CAJ0967751.1"/>
    </source>
</evidence>
<reference evidence="5" key="1">
    <citation type="submission" date="2023-07" db="EMBL/GenBank/DDBJ databases">
        <authorList>
            <person name="Stuckert A."/>
        </authorList>
    </citation>
    <scope>NUCLEOTIDE SEQUENCE</scope>
</reference>
<dbReference type="PANTHER" id="PTHR23239:SF180">
    <property type="entry name" value="KERATIN, TYPE I CYTOSKELETAL 17"/>
    <property type="match status" value="1"/>
</dbReference>
<dbReference type="SUPFAM" id="SSF64593">
    <property type="entry name" value="Intermediate filament protein, coiled coil region"/>
    <property type="match status" value="1"/>
</dbReference>
<sequence length="307" mass="34227">MSCSWKSGSVRASVGGSISSHRASSFAFDQAKGSDYFAVGNLAFAGGNDGLLHGGEKETMQNLNVRLASYLDKVKALENANAELESKIKEWYINHQQQTIPGDYSKYFAIIEELKKGILAESTENARIVLQIDNAKLAAEDFKMKYENEAIIRQTVESDICGLRRLLDELNFSKANLVTQLESLKEEIASLKKNHEEDIVPVYQIKGISKLVKLCLPKVQCFCDSLTSPPSERQFNALLMSVASLLANVFPCRVIGANMYQKKWVDVLGAEELWYPIGHILDHRTWKAAYFSCSYVRSADGCFCASQ</sequence>
<name>A0ABN9MLW2_9NEOB</name>
<dbReference type="InterPro" id="IPR002957">
    <property type="entry name" value="Keratin_I"/>
</dbReference>
<comment type="caution">
    <text evidence="5">The sequence shown here is derived from an EMBL/GenBank/DDBJ whole genome shotgun (WGS) entry which is preliminary data.</text>
</comment>
<dbReference type="EMBL" id="CAUEEQ010078557">
    <property type="protein sequence ID" value="CAJ0967751.1"/>
    <property type="molecule type" value="Genomic_DNA"/>
</dbReference>
<evidence type="ECO:0000256" key="2">
    <source>
        <dbReference type="ARBA" id="ARBA00023054"/>
    </source>
</evidence>
<dbReference type="PROSITE" id="PS51842">
    <property type="entry name" value="IF_ROD_2"/>
    <property type="match status" value="1"/>
</dbReference>
<dbReference type="Gene3D" id="1.20.5.1160">
    <property type="entry name" value="Vasodilator-stimulated phosphoprotein"/>
    <property type="match status" value="1"/>
</dbReference>
<keyword evidence="1" id="KW-0403">Intermediate filament</keyword>
<dbReference type="Pfam" id="PF00038">
    <property type="entry name" value="Filament"/>
    <property type="match status" value="1"/>
</dbReference>
<accession>A0ABN9MLW2</accession>
<evidence type="ECO:0000256" key="1">
    <source>
        <dbReference type="ARBA" id="ARBA00022754"/>
    </source>
</evidence>
<protein>
    <recommendedName>
        <fullName evidence="4">IF rod domain-containing protein</fullName>
    </recommendedName>
</protein>